<dbReference type="RefSeq" id="WP_273939289.1">
    <property type="nucleotide sequence ID" value="NZ_CP097263.1"/>
</dbReference>
<dbReference type="EMBL" id="JBHLUD010000001">
    <property type="protein sequence ID" value="MFC0540501.1"/>
    <property type="molecule type" value="Genomic_DNA"/>
</dbReference>
<feature type="transmembrane region" description="Helical" evidence="1">
    <location>
        <begin position="186"/>
        <end position="203"/>
    </location>
</feature>
<keyword evidence="3" id="KW-1185">Reference proteome</keyword>
<protein>
    <submittedName>
        <fullName evidence="2">VC0807 family protein</fullName>
    </submittedName>
</protein>
<proteinExistence type="predicted"/>
<feature type="transmembrane region" description="Helical" evidence="1">
    <location>
        <begin position="70"/>
        <end position="88"/>
    </location>
</feature>
<organism evidence="2 3">
    <name type="scientific">Kutzneria chonburiensis</name>
    <dbReference type="NCBI Taxonomy" id="1483604"/>
    <lineage>
        <taxon>Bacteria</taxon>
        <taxon>Bacillati</taxon>
        <taxon>Actinomycetota</taxon>
        <taxon>Actinomycetes</taxon>
        <taxon>Pseudonocardiales</taxon>
        <taxon>Pseudonocardiaceae</taxon>
        <taxon>Kutzneria</taxon>
    </lineage>
</organism>
<keyword evidence="1" id="KW-0472">Membrane</keyword>
<feature type="transmembrane region" description="Helical" evidence="1">
    <location>
        <begin position="100"/>
        <end position="117"/>
    </location>
</feature>
<feature type="transmembrane region" description="Helical" evidence="1">
    <location>
        <begin position="18"/>
        <end position="37"/>
    </location>
</feature>
<evidence type="ECO:0000256" key="1">
    <source>
        <dbReference type="SAM" id="Phobius"/>
    </source>
</evidence>
<feature type="transmembrane region" description="Helical" evidence="1">
    <location>
        <begin position="43"/>
        <end position="63"/>
    </location>
</feature>
<sequence>MAIAAETQPRTADPRRAVIINLAINLVAPLGLFYGLRAAGVDQWLALMLGAIPPTAHAIHGVVVRRKIDALALFTLSILGLSVATSFVTGSPRFLLARDGWMTAVAGVWILATLWRTPFLQQFLMSMTTGETRERFTLSWRDSPTYRHVLRMATVMWGVGLLGDSVVRVVLAYALPVDQVPLINTLQYLVVYFALEIATRLYLRRKSVAAKVLAESGQVMMKGRKK</sequence>
<reference evidence="2 3" key="1">
    <citation type="submission" date="2024-09" db="EMBL/GenBank/DDBJ databases">
        <authorList>
            <person name="Sun Q."/>
            <person name="Mori K."/>
        </authorList>
    </citation>
    <scope>NUCLEOTIDE SEQUENCE [LARGE SCALE GENOMIC DNA]</scope>
    <source>
        <strain evidence="2 3">TBRC 1432</strain>
    </source>
</reference>
<feature type="transmembrane region" description="Helical" evidence="1">
    <location>
        <begin position="149"/>
        <end position="174"/>
    </location>
</feature>
<name>A0ABV6MJN6_9PSEU</name>
<evidence type="ECO:0000313" key="2">
    <source>
        <dbReference type="EMBL" id="MFC0540501.1"/>
    </source>
</evidence>
<comment type="caution">
    <text evidence="2">The sequence shown here is derived from an EMBL/GenBank/DDBJ whole genome shotgun (WGS) entry which is preliminary data.</text>
</comment>
<dbReference type="Proteomes" id="UP001589810">
    <property type="component" value="Unassembled WGS sequence"/>
</dbReference>
<evidence type="ECO:0000313" key="3">
    <source>
        <dbReference type="Proteomes" id="UP001589810"/>
    </source>
</evidence>
<keyword evidence="1" id="KW-0812">Transmembrane</keyword>
<gene>
    <name evidence="2" type="ORF">ACFFH7_03360</name>
</gene>
<accession>A0ABV6MJN6</accession>
<keyword evidence="1" id="KW-1133">Transmembrane helix</keyword>
<dbReference type="NCBIfam" id="NF041646">
    <property type="entry name" value="VC0807_fam"/>
    <property type="match status" value="1"/>
</dbReference>